<proteinExistence type="predicted"/>
<dbReference type="Proteomes" id="UP000294114">
    <property type="component" value="Unassembled WGS sequence"/>
</dbReference>
<reference evidence="2 3" key="1">
    <citation type="submission" date="2019-02" db="EMBL/GenBank/DDBJ databases">
        <title>Sequencing the genomes of 1000 actinobacteria strains.</title>
        <authorList>
            <person name="Klenk H.-P."/>
        </authorList>
    </citation>
    <scope>NUCLEOTIDE SEQUENCE [LARGE SCALE GENOMIC DNA]</scope>
    <source>
        <strain evidence="2 3">DSM 45612</strain>
    </source>
</reference>
<evidence type="ECO:0000256" key="1">
    <source>
        <dbReference type="SAM" id="MobiDB-lite"/>
    </source>
</evidence>
<protein>
    <recommendedName>
        <fullName evidence="4">Squalene cyclase</fullName>
    </recommendedName>
</protein>
<evidence type="ECO:0000313" key="3">
    <source>
        <dbReference type="Proteomes" id="UP000294114"/>
    </source>
</evidence>
<dbReference type="AlphaFoldDB" id="A0A4Q8BCM6"/>
<dbReference type="Gene3D" id="1.50.10.20">
    <property type="match status" value="1"/>
</dbReference>
<comment type="caution">
    <text evidence="2">The sequence shown here is derived from an EMBL/GenBank/DDBJ whole genome shotgun (WGS) entry which is preliminary data.</text>
</comment>
<dbReference type="RefSeq" id="WP_130334744.1">
    <property type="nucleotide sequence ID" value="NZ_SHLD01000001.1"/>
</dbReference>
<feature type="region of interest" description="Disordered" evidence="1">
    <location>
        <begin position="61"/>
        <end position="80"/>
    </location>
</feature>
<evidence type="ECO:0008006" key="4">
    <source>
        <dbReference type="Google" id="ProtNLM"/>
    </source>
</evidence>
<organism evidence="2 3">
    <name type="scientific">Micromonospora kangleipakensis</name>
    <dbReference type="NCBI Taxonomy" id="1077942"/>
    <lineage>
        <taxon>Bacteria</taxon>
        <taxon>Bacillati</taxon>
        <taxon>Actinomycetota</taxon>
        <taxon>Actinomycetes</taxon>
        <taxon>Micromonosporales</taxon>
        <taxon>Micromonosporaceae</taxon>
        <taxon>Micromonospora</taxon>
    </lineage>
</organism>
<dbReference type="OrthoDB" id="370326at2"/>
<dbReference type="SUPFAM" id="SSF48239">
    <property type="entry name" value="Terpenoid cyclases/Protein prenyltransferases"/>
    <property type="match status" value="1"/>
</dbReference>
<evidence type="ECO:0000313" key="2">
    <source>
        <dbReference type="EMBL" id="RZU75031.1"/>
    </source>
</evidence>
<keyword evidence="3" id="KW-1185">Reference proteome</keyword>
<sequence length="323" mass="36213">MGVLDWMLDSDPSIRWQALRDLADAPAEVVAAERTRVATEGWGARLLALQGEDGQWAGGAYFPAPTGDSDAGAQPDDDESQPWTATAYSLLLLRDFGVDPRSDQVRRAVALVSDHCRWEEGGQPFFTGEVEPCINGMTVALGAYYDQDVDGVVARLLGEQLEDGGWNCWAEYGSVRSSFATTINVLEGLLAHERATGGSAESVAARRRGEEYLLERKLFRRKRTGEVVDRVWLQFSFPTRWHYDVLRALEYFRAAGDLPDQRVDEAIQLLRSKQQPDGTWLLENTHPGEVHFTLEDGDGRPSRWNTLRALRVLNWYEQTEANP</sequence>
<gene>
    <name evidence="2" type="ORF">EV384_3550</name>
</gene>
<name>A0A4Q8BCM6_9ACTN</name>
<accession>A0A4Q8BCM6</accession>
<dbReference type="InterPro" id="IPR008930">
    <property type="entry name" value="Terpenoid_cyclase/PrenylTrfase"/>
</dbReference>
<dbReference type="EMBL" id="SHLD01000001">
    <property type="protein sequence ID" value="RZU75031.1"/>
    <property type="molecule type" value="Genomic_DNA"/>
</dbReference>